<dbReference type="RefSeq" id="WP_093663936.1">
    <property type="nucleotide sequence ID" value="NZ_FOCF01000001.1"/>
</dbReference>
<evidence type="ECO:0000256" key="1">
    <source>
        <dbReference type="SAM" id="MobiDB-lite"/>
    </source>
</evidence>
<sequence length="84" mass="8886">MTWTDTVYQALGVTSQLVIVGSAVASVEAIRRTCAGQWGRMVRTARGEVVPSLYPVASASKAPTPDPTLIAEEARGQGNQEVRA</sequence>
<proteinExistence type="predicted"/>
<protein>
    <submittedName>
        <fullName evidence="2">Uncharacterized protein</fullName>
    </submittedName>
</protein>
<name>A0A1H7ZAK6_9SPHN</name>
<dbReference type="EMBL" id="FOCF01000001">
    <property type="protein sequence ID" value="SEM55241.1"/>
    <property type="molecule type" value="Genomic_DNA"/>
</dbReference>
<keyword evidence="3" id="KW-1185">Reference proteome</keyword>
<evidence type="ECO:0000313" key="2">
    <source>
        <dbReference type="EMBL" id="SEM55241.1"/>
    </source>
</evidence>
<evidence type="ECO:0000313" key="3">
    <source>
        <dbReference type="Proteomes" id="UP000199206"/>
    </source>
</evidence>
<reference evidence="3" key="1">
    <citation type="submission" date="2016-10" db="EMBL/GenBank/DDBJ databases">
        <authorList>
            <person name="Varghese N."/>
            <person name="Submissions S."/>
        </authorList>
    </citation>
    <scope>NUCLEOTIDE SEQUENCE [LARGE SCALE GENOMIC DNA]</scope>
    <source>
        <strain evidence="3">S6-262</strain>
    </source>
</reference>
<accession>A0A1H7ZAK6</accession>
<gene>
    <name evidence="2" type="ORF">SAMN05192583_0600</name>
</gene>
<dbReference type="STRING" id="1166340.SAMN05192583_0600"/>
<dbReference type="AlphaFoldDB" id="A0A1H7ZAK6"/>
<dbReference type="Proteomes" id="UP000199206">
    <property type="component" value="Unassembled WGS sequence"/>
</dbReference>
<feature type="region of interest" description="Disordered" evidence="1">
    <location>
        <begin position="57"/>
        <end position="84"/>
    </location>
</feature>
<organism evidence="2 3">
    <name type="scientific">Sphingomonas gellani</name>
    <dbReference type="NCBI Taxonomy" id="1166340"/>
    <lineage>
        <taxon>Bacteria</taxon>
        <taxon>Pseudomonadati</taxon>
        <taxon>Pseudomonadota</taxon>
        <taxon>Alphaproteobacteria</taxon>
        <taxon>Sphingomonadales</taxon>
        <taxon>Sphingomonadaceae</taxon>
        <taxon>Sphingomonas</taxon>
    </lineage>
</organism>